<reference evidence="2 3" key="1">
    <citation type="submission" date="2020-12" db="EMBL/GenBank/DDBJ databases">
        <title>Concerted genomic and epigenomic changes stabilize Arabidopsis allopolyploids.</title>
        <authorList>
            <person name="Chen Z."/>
        </authorList>
    </citation>
    <scope>NUCLEOTIDE SEQUENCE [LARGE SCALE GENOMIC DNA]</scope>
    <source>
        <strain evidence="2">As9502</strain>
        <tissue evidence="2">Leaf</tissue>
    </source>
</reference>
<dbReference type="InterPro" id="IPR051304">
    <property type="entry name" value="SCF_F-box_domain"/>
</dbReference>
<sequence>MVDCDWSNLPEELLRLIAIRLFSVVELKRFRSICTSWRSSISGADENNPYRIRGLVHFDPCLNTKGSNQVYTSFRFVILSRAAFFRVTPSSSSSKGWLIKSDNTKINTGKFRLLDPFSGLALPHSCESLDLLEFTVSEIQLTYAVLEKSRGRTAREFKKVVVVKVKEREHKILGISSDKNIKSWTGIDWSRLKEADHQFSDIIIHKGRTYALDLKGVVCLINSALKIIEFGPLFDETVTNGCFIEKSLVECCGELYIIERLFEENSRKRKADSSDGNRKRKTVGFKVYKMDEELVKWKEVKSLGDNAFVMATDTCFSVLAHEFYGCLQNSIYFTDNEEKVEKVIKVFKLDNGNGSIETMSEPCQSCFQMFVPSFL</sequence>
<accession>A0A8T2BNB9</accession>
<gene>
    <name evidence="2" type="ORF">ISN44_As07g013150</name>
</gene>
<keyword evidence="3" id="KW-1185">Reference proteome</keyword>
<evidence type="ECO:0000313" key="3">
    <source>
        <dbReference type="Proteomes" id="UP000694251"/>
    </source>
</evidence>
<dbReference type="InterPro" id="IPR005174">
    <property type="entry name" value="KIB1-4_b-propeller"/>
</dbReference>
<dbReference type="Pfam" id="PF03478">
    <property type="entry name" value="Beta-prop_KIB1-4"/>
    <property type="match status" value="1"/>
</dbReference>
<dbReference type="PANTHER" id="PTHR47123:SF25">
    <property type="entry name" value="F-BOX PROTEIN"/>
    <property type="match status" value="1"/>
</dbReference>
<dbReference type="Proteomes" id="UP000694251">
    <property type="component" value="Chromosome 7"/>
</dbReference>
<evidence type="ECO:0000259" key="1">
    <source>
        <dbReference type="Pfam" id="PF03478"/>
    </source>
</evidence>
<feature type="domain" description="KIB1-4 beta-propeller" evidence="1">
    <location>
        <begin position="91"/>
        <end position="340"/>
    </location>
</feature>
<organism evidence="2 3">
    <name type="scientific">Arabidopsis suecica</name>
    <name type="common">Swedish thale-cress</name>
    <name type="synonym">Cardaminopsis suecica</name>
    <dbReference type="NCBI Taxonomy" id="45249"/>
    <lineage>
        <taxon>Eukaryota</taxon>
        <taxon>Viridiplantae</taxon>
        <taxon>Streptophyta</taxon>
        <taxon>Embryophyta</taxon>
        <taxon>Tracheophyta</taxon>
        <taxon>Spermatophyta</taxon>
        <taxon>Magnoliopsida</taxon>
        <taxon>eudicotyledons</taxon>
        <taxon>Gunneridae</taxon>
        <taxon>Pentapetalae</taxon>
        <taxon>rosids</taxon>
        <taxon>malvids</taxon>
        <taxon>Brassicales</taxon>
        <taxon>Brassicaceae</taxon>
        <taxon>Camelineae</taxon>
        <taxon>Arabidopsis</taxon>
    </lineage>
</organism>
<protein>
    <submittedName>
        <fullName evidence="2">F-box-like domain superfamily</fullName>
    </submittedName>
</protein>
<name>A0A8T2BNB9_ARASU</name>
<dbReference type="EMBL" id="JAEFBJ010000007">
    <property type="protein sequence ID" value="KAG7588998.1"/>
    <property type="molecule type" value="Genomic_DNA"/>
</dbReference>
<evidence type="ECO:0000313" key="2">
    <source>
        <dbReference type="EMBL" id="KAG7588998.1"/>
    </source>
</evidence>
<dbReference type="PANTHER" id="PTHR47123">
    <property type="entry name" value="F-BOX PROTEIN SKIP23"/>
    <property type="match status" value="1"/>
</dbReference>
<proteinExistence type="predicted"/>
<comment type="caution">
    <text evidence="2">The sequence shown here is derived from an EMBL/GenBank/DDBJ whole genome shotgun (WGS) entry which is preliminary data.</text>
</comment>
<dbReference type="OrthoDB" id="1082638at2759"/>
<dbReference type="AlphaFoldDB" id="A0A8T2BNB9"/>